<gene>
    <name evidence="2" type="ORF">DI551_09195</name>
</gene>
<feature type="transmembrane region" description="Helical" evidence="1">
    <location>
        <begin position="160"/>
        <end position="179"/>
    </location>
</feature>
<keyword evidence="1" id="KW-1133">Transmembrane helix</keyword>
<evidence type="ECO:0000313" key="2">
    <source>
        <dbReference type="EMBL" id="PZQ44866.1"/>
    </source>
</evidence>
<dbReference type="EMBL" id="QFQB01000074">
    <property type="protein sequence ID" value="PZQ44866.1"/>
    <property type="molecule type" value="Genomic_DNA"/>
</dbReference>
<feature type="transmembrane region" description="Helical" evidence="1">
    <location>
        <begin position="132"/>
        <end position="153"/>
    </location>
</feature>
<keyword evidence="1" id="KW-0812">Transmembrane</keyword>
<feature type="transmembrane region" description="Helical" evidence="1">
    <location>
        <begin position="68"/>
        <end position="87"/>
    </location>
</feature>
<evidence type="ECO:0000256" key="1">
    <source>
        <dbReference type="SAM" id="Phobius"/>
    </source>
</evidence>
<keyword evidence="1" id="KW-0472">Membrane</keyword>
<evidence type="ECO:0000313" key="3">
    <source>
        <dbReference type="Proteomes" id="UP000249417"/>
    </source>
</evidence>
<feature type="transmembrane region" description="Helical" evidence="1">
    <location>
        <begin position="38"/>
        <end position="56"/>
    </location>
</feature>
<proteinExistence type="predicted"/>
<accession>A0A2W5MUP0</accession>
<organism evidence="2 3">
    <name type="scientific">Micavibrio aeruginosavorus</name>
    <dbReference type="NCBI Taxonomy" id="349221"/>
    <lineage>
        <taxon>Bacteria</taxon>
        <taxon>Pseudomonadati</taxon>
        <taxon>Bdellovibrionota</taxon>
        <taxon>Bdellovibrionia</taxon>
        <taxon>Bdellovibrionales</taxon>
        <taxon>Pseudobdellovibrionaceae</taxon>
        <taxon>Micavibrio</taxon>
    </lineage>
</organism>
<name>A0A2W5MUP0_9BACT</name>
<dbReference type="Proteomes" id="UP000249417">
    <property type="component" value="Unassembled WGS sequence"/>
</dbReference>
<sequence length="219" mass="23298">MIWGAVLTFALLGGWLSRMCGGGPPKLPWGLDQWIYALPYMLISIPATASMIIILYNADKASKGKYAFVIKPPAMIAVAPFVGAFLGKRTGHGGGMDLGTNAKEPGHGREPEALEFFILSIHGKIPQYWYDALLLAITGFAVTLLTGVVICFVDVPAGLLIAFSGLLKAPAYMIGRKIYPEGNGKGIPYLNEATAIGEYLTGFFGWGALALALVMITGT</sequence>
<protein>
    <submittedName>
        <fullName evidence="2">Uncharacterized protein</fullName>
    </submittedName>
</protein>
<comment type="caution">
    <text evidence="2">The sequence shown here is derived from an EMBL/GenBank/DDBJ whole genome shotgun (WGS) entry which is preliminary data.</text>
</comment>
<dbReference type="AlphaFoldDB" id="A0A2W5MUP0"/>
<reference evidence="2 3" key="1">
    <citation type="submission" date="2017-08" db="EMBL/GenBank/DDBJ databases">
        <title>Infants hospitalized years apart are colonized by the same room-sourced microbial strains.</title>
        <authorList>
            <person name="Brooks B."/>
            <person name="Olm M.R."/>
            <person name="Firek B.A."/>
            <person name="Baker R."/>
            <person name="Thomas B.C."/>
            <person name="Morowitz M.J."/>
            <person name="Banfield J.F."/>
        </authorList>
    </citation>
    <scope>NUCLEOTIDE SEQUENCE [LARGE SCALE GENOMIC DNA]</scope>
    <source>
        <strain evidence="2">S2_005_002_R2_29</strain>
    </source>
</reference>
<feature type="transmembrane region" description="Helical" evidence="1">
    <location>
        <begin position="199"/>
        <end position="218"/>
    </location>
</feature>